<proteinExistence type="predicted"/>
<keyword evidence="2" id="KW-1185">Reference proteome</keyword>
<evidence type="ECO:0000313" key="1">
    <source>
        <dbReference type="EMBL" id="GAA5797998.1"/>
    </source>
</evidence>
<organism evidence="1 2">
    <name type="scientific">Helicostylum pulchrum</name>
    <dbReference type="NCBI Taxonomy" id="562976"/>
    <lineage>
        <taxon>Eukaryota</taxon>
        <taxon>Fungi</taxon>
        <taxon>Fungi incertae sedis</taxon>
        <taxon>Mucoromycota</taxon>
        <taxon>Mucoromycotina</taxon>
        <taxon>Mucoromycetes</taxon>
        <taxon>Mucorales</taxon>
        <taxon>Mucorineae</taxon>
        <taxon>Mucoraceae</taxon>
        <taxon>Helicostylum</taxon>
    </lineage>
</organism>
<sequence length="133" mass="14965">MIPMMKVAVDLMKVAVFGKEVIDEKQYKGVLSIHVVGFHLTIYVTTLLAEGLYVIYEIASIRIPSNIYGMRGFIANMEGLLPVKAVYKQCIEINDEVQQLKKKGGNLRRICQSLTSGNDRKRHCVVSKDYTAV</sequence>
<protein>
    <submittedName>
        <fullName evidence="1">Uncharacterized protein</fullName>
    </submittedName>
</protein>
<dbReference type="Proteomes" id="UP001476247">
    <property type="component" value="Unassembled WGS sequence"/>
</dbReference>
<gene>
    <name evidence="1" type="ORF">HPULCUR_003396</name>
</gene>
<accession>A0ABP9XTA4</accession>
<comment type="caution">
    <text evidence="1">The sequence shown here is derived from an EMBL/GenBank/DDBJ whole genome shotgun (WGS) entry which is preliminary data.</text>
</comment>
<evidence type="ECO:0000313" key="2">
    <source>
        <dbReference type="Proteomes" id="UP001476247"/>
    </source>
</evidence>
<dbReference type="EMBL" id="BAABUJ010000009">
    <property type="protein sequence ID" value="GAA5797998.1"/>
    <property type="molecule type" value="Genomic_DNA"/>
</dbReference>
<reference evidence="1 2" key="1">
    <citation type="submission" date="2024-04" db="EMBL/GenBank/DDBJ databases">
        <title>genome sequences of Mucor flavus KT1a and Helicostylum pulchrum KT1b strains isolation_sourced from the surface of a dry-aged beef.</title>
        <authorList>
            <person name="Toyotome T."/>
            <person name="Hosono M."/>
            <person name="Torimaru M."/>
            <person name="Fukuda K."/>
            <person name="Mikami N."/>
        </authorList>
    </citation>
    <scope>NUCLEOTIDE SEQUENCE [LARGE SCALE GENOMIC DNA]</scope>
    <source>
        <strain evidence="1 2">KT1b</strain>
    </source>
</reference>
<name>A0ABP9XTA4_9FUNG</name>